<sequence length="168" mass="17881">MPSPESTVEPAAIRNARHDLAVGRPWQARDRLSSYCAAHLNERALDLLGDVHAAMGDLPAAGAVWFVLDRTDPLARDAAVAFDEYYGHSRERTWSALPRAVRMGSEVPRVADLRAEFGASRGADGNETLGSRAADALFMTSLFAGCGGLLSAAAVGVVTIIRWIFGGS</sequence>
<dbReference type="Pfam" id="PF20225">
    <property type="entry name" value="DUF6584"/>
    <property type="match status" value="1"/>
</dbReference>
<dbReference type="InterPro" id="IPR046491">
    <property type="entry name" value="DUF6584"/>
</dbReference>
<proteinExistence type="predicted"/>
<dbReference type="AlphaFoldDB" id="A0A7L4YQN9"/>
<keyword evidence="1" id="KW-0812">Transmembrane</keyword>
<dbReference type="EMBL" id="CP047156">
    <property type="protein sequence ID" value="QHC01378.1"/>
    <property type="molecule type" value="Genomic_DNA"/>
</dbReference>
<keyword evidence="1" id="KW-0472">Membrane</keyword>
<dbReference type="Proteomes" id="UP000463857">
    <property type="component" value="Chromosome"/>
</dbReference>
<organism evidence="2 3">
    <name type="scientific">Epidermidibacterium keratini</name>
    <dbReference type="NCBI Taxonomy" id="1891644"/>
    <lineage>
        <taxon>Bacteria</taxon>
        <taxon>Bacillati</taxon>
        <taxon>Actinomycetota</taxon>
        <taxon>Actinomycetes</taxon>
        <taxon>Sporichthyales</taxon>
        <taxon>Sporichthyaceae</taxon>
        <taxon>Epidermidibacterium</taxon>
    </lineage>
</organism>
<name>A0A7L4YQN9_9ACTN</name>
<keyword evidence="1" id="KW-1133">Transmembrane helix</keyword>
<evidence type="ECO:0000313" key="2">
    <source>
        <dbReference type="EMBL" id="QHC01378.1"/>
    </source>
</evidence>
<gene>
    <name evidence="2" type="ORF">EK0264_14505</name>
</gene>
<dbReference type="KEGG" id="eke:EK0264_14505"/>
<accession>A0A7L4YQN9</accession>
<keyword evidence="3" id="KW-1185">Reference proteome</keyword>
<dbReference type="OrthoDB" id="4464900at2"/>
<dbReference type="RefSeq" id="WP_159546515.1">
    <property type="nucleotide sequence ID" value="NZ_CP047156.1"/>
</dbReference>
<feature type="transmembrane region" description="Helical" evidence="1">
    <location>
        <begin position="142"/>
        <end position="165"/>
    </location>
</feature>
<reference evidence="2 3" key="1">
    <citation type="journal article" date="2018" name="Int. J. Syst. Evol. Microbiol.">
        <title>Epidermidibacterium keratini gen. nov., sp. nov., a member of the family Sporichthyaceae, isolated from keratin epidermis.</title>
        <authorList>
            <person name="Lee D.G."/>
            <person name="Trujillo M.E."/>
            <person name="Kang S."/>
            <person name="Nam J.J."/>
            <person name="Kim Y.J."/>
        </authorList>
    </citation>
    <scope>NUCLEOTIDE SEQUENCE [LARGE SCALE GENOMIC DNA]</scope>
    <source>
        <strain evidence="2 3">EPI-7</strain>
    </source>
</reference>
<evidence type="ECO:0000256" key="1">
    <source>
        <dbReference type="SAM" id="Phobius"/>
    </source>
</evidence>
<evidence type="ECO:0000313" key="3">
    <source>
        <dbReference type="Proteomes" id="UP000463857"/>
    </source>
</evidence>
<dbReference type="InParanoid" id="A0A7L4YQN9"/>
<protein>
    <submittedName>
        <fullName evidence="2">Uncharacterized protein</fullName>
    </submittedName>
</protein>